<sequence length="163" mass="19065">MKIELGNVQNLMMREPTIDCVRREKELRYELSVLEKVEEKFYQQKSRAQFVREEDQNSAYFFRKVVVRQKRNTVYFLYNRQGQKLESYEEISAELVDYFSSTLGVRDDKVHVVSDSLLKEILGNELDNDSRNALLALVSRDEIKAVMFGILLVVVLSTSASQR</sequence>
<accession>A0ABR2Q0G4</accession>
<dbReference type="EMBL" id="JBBPBN010000047">
    <property type="protein sequence ID" value="KAK8994178.1"/>
    <property type="molecule type" value="Genomic_DNA"/>
</dbReference>
<organism evidence="1 2">
    <name type="scientific">Hibiscus sabdariffa</name>
    <name type="common">roselle</name>
    <dbReference type="NCBI Taxonomy" id="183260"/>
    <lineage>
        <taxon>Eukaryota</taxon>
        <taxon>Viridiplantae</taxon>
        <taxon>Streptophyta</taxon>
        <taxon>Embryophyta</taxon>
        <taxon>Tracheophyta</taxon>
        <taxon>Spermatophyta</taxon>
        <taxon>Magnoliopsida</taxon>
        <taxon>eudicotyledons</taxon>
        <taxon>Gunneridae</taxon>
        <taxon>Pentapetalae</taxon>
        <taxon>rosids</taxon>
        <taxon>malvids</taxon>
        <taxon>Malvales</taxon>
        <taxon>Malvaceae</taxon>
        <taxon>Malvoideae</taxon>
        <taxon>Hibiscus</taxon>
    </lineage>
</organism>
<proteinExistence type="predicted"/>
<dbReference type="Proteomes" id="UP001396334">
    <property type="component" value="Unassembled WGS sequence"/>
</dbReference>
<evidence type="ECO:0000313" key="1">
    <source>
        <dbReference type="EMBL" id="KAK8994178.1"/>
    </source>
</evidence>
<keyword evidence="2" id="KW-1185">Reference proteome</keyword>
<name>A0ABR2Q0G4_9ROSI</name>
<gene>
    <name evidence="1" type="ORF">V6N11_045287</name>
</gene>
<protein>
    <submittedName>
        <fullName evidence="1">Uncharacterized protein</fullName>
    </submittedName>
</protein>
<comment type="caution">
    <text evidence="1">The sequence shown here is derived from an EMBL/GenBank/DDBJ whole genome shotgun (WGS) entry which is preliminary data.</text>
</comment>
<evidence type="ECO:0000313" key="2">
    <source>
        <dbReference type="Proteomes" id="UP001396334"/>
    </source>
</evidence>
<reference evidence="1 2" key="1">
    <citation type="journal article" date="2024" name="G3 (Bethesda)">
        <title>Genome assembly of Hibiscus sabdariffa L. provides insights into metabolisms of medicinal natural products.</title>
        <authorList>
            <person name="Kim T."/>
        </authorList>
    </citation>
    <scope>NUCLEOTIDE SEQUENCE [LARGE SCALE GENOMIC DNA]</scope>
    <source>
        <strain evidence="1">TK-2024</strain>
        <tissue evidence="1">Old leaves</tissue>
    </source>
</reference>